<dbReference type="Gene3D" id="2.130.10.10">
    <property type="entry name" value="YVTN repeat-like/Quinoprotein amine dehydrogenase"/>
    <property type="match status" value="2"/>
</dbReference>
<dbReference type="InterPro" id="IPR037590">
    <property type="entry name" value="WDR24"/>
</dbReference>
<dbReference type="PANTHER" id="PTHR46200">
    <property type="entry name" value="GATOR COMPLEX PROTEIN WDR24"/>
    <property type="match status" value="1"/>
</dbReference>
<evidence type="ECO:0000256" key="1">
    <source>
        <dbReference type="ARBA" id="ARBA00008134"/>
    </source>
</evidence>
<dbReference type="PROSITE" id="PS50082">
    <property type="entry name" value="WD_REPEATS_2"/>
    <property type="match status" value="1"/>
</dbReference>
<protein>
    <recommendedName>
        <fullName evidence="4">GATOR2 complex protein WDR24</fullName>
    </recommendedName>
</protein>
<accession>A0AA35T4R3</accession>
<dbReference type="AlphaFoldDB" id="A0AA35T4R3"/>
<dbReference type="GO" id="GO:1904263">
    <property type="term" value="P:positive regulation of TORC1 signaling"/>
    <property type="evidence" value="ECO:0007669"/>
    <property type="project" value="TreeGrafter"/>
</dbReference>
<proteinExistence type="inferred from homology"/>
<evidence type="ECO:0000313" key="7">
    <source>
        <dbReference type="Proteomes" id="UP001174909"/>
    </source>
</evidence>
<dbReference type="InterPro" id="IPR015943">
    <property type="entry name" value="WD40/YVTN_repeat-like_dom_sf"/>
</dbReference>
<dbReference type="GO" id="GO:0005829">
    <property type="term" value="C:cytosol"/>
    <property type="evidence" value="ECO:0007669"/>
    <property type="project" value="TreeGrafter"/>
</dbReference>
<gene>
    <name evidence="6" type="ORF">GBAR_LOCUS22907</name>
</gene>
<evidence type="ECO:0000256" key="4">
    <source>
        <dbReference type="ARBA" id="ARBA00040269"/>
    </source>
</evidence>
<dbReference type="InterPro" id="IPR001680">
    <property type="entry name" value="WD40_rpt"/>
</dbReference>
<dbReference type="SUPFAM" id="SSF50978">
    <property type="entry name" value="WD40 repeat-like"/>
    <property type="match status" value="1"/>
</dbReference>
<dbReference type="GO" id="GO:0061700">
    <property type="term" value="C:GATOR2 complex"/>
    <property type="evidence" value="ECO:0007669"/>
    <property type="project" value="TreeGrafter"/>
</dbReference>
<dbReference type="SMART" id="SM00320">
    <property type="entry name" value="WD40"/>
    <property type="match status" value="5"/>
</dbReference>
<dbReference type="GO" id="GO:0005774">
    <property type="term" value="C:vacuolar membrane"/>
    <property type="evidence" value="ECO:0007669"/>
    <property type="project" value="TreeGrafter"/>
</dbReference>
<evidence type="ECO:0000256" key="2">
    <source>
        <dbReference type="ARBA" id="ARBA00022574"/>
    </source>
</evidence>
<organism evidence="6 7">
    <name type="scientific">Geodia barretti</name>
    <name type="common">Barrett's horny sponge</name>
    <dbReference type="NCBI Taxonomy" id="519541"/>
    <lineage>
        <taxon>Eukaryota</taxon>
        <taxon>Metazoa</taxon>
        <taxon>Porifera</taxon>
        <taxon>Demospongiae</taxon>
        <taxon>Heteroscleromorpha</taxon>
        <taxon>Tetractinellida</taxon>
        <taxon>Astrophorina</taxon>
        <taxon>Geodiidae</taxon>
        <taxon>Geodia</taxon>
    </lineage>
</organism>
<dbReference type="GO" id="GO:0034198">
    <property type="term" value="P:cellular response to amino acid starvation"/>
    <property type="evidence" value="ECO:0007669"/>
    <property type="project" value="TreeGrafter"/>
</dbReference>
<evidence type="ECO:0000313" key="6">
    <source>
        <dbReference type="EMBL" id="CAI8041192.1"/>
    </source>
</evidence>
<keyword evidence="2 5" id="KW-0853">WD repeat</keyword>
<dbReference type="InterPro" id="IPR036322">
    <property type="entry name" value="WD40_repeat_dom_sf"/>
</dbReference>
<keyword evidence="7" id="KW-1185">Reference proteome</keyword>
<reference evidence="6" key="1">
    <citation type="submission" date="2023-03" db="EMBL/GenBank/DDBJ databases">
        <authorList>
            <person name="Steffen K."/>
            <person name="Cardenas P."/>
        </authorList>
    </citation>
    <scope>NUCLEOTIDE SEQUENCE</scope>
</reference>
<dbReference type="PANTHER" id="PTHR46200:SF1">
    <property type="entry name" value="GATOR COMPLEX PROTEIN WDR24"/>
    <property type="match status" value="1"/>
</dbReference>
<evidence type="ECO:0000256" key="5">
    <source>
        <dbReference type="PROSITE-ProRule" id="PRU00221"/>
    </source>
</evidence>
<dbReference type="EMBL" id="CASHTH010003168">
    <property type="protein sequence ID" value="CAI8041192.1"/>
    <property type="molecule type" value="Genomic_DNA"/>
</dbReference>
<feature type="repeat" description="WD" evidence="5">
    <location>
        <begin position="139"/>
        <end position="181"/>
    </location>
</feature>
<keyword evidence="3" id="KW-0677">Repeat</keyword>
<sequence>MMMRKPREYSDSGEQIFPHTYTCRPVLCVPESGSGVAHRKVSVDLGHPCNALCLNRDSSLLAVVGRKVFKILRLGLDQIEAQNDLRDLPHKALNLNYSSNDVQWNPKDDAQLASAPTNGSVVLWDLNMRTKNKLFHVFENEHSRAVNKLSFHPREPNVLLSGSQDSTMKTFDTRAKKSVQTYRAADCVRDVEFAPQFHENYFAACFDSGSLQIWDRRFPDSSIRAQSCHSGPAYCCSWHPDHEQWIMSAGRDKMIKVHDIQLGKLREVYIVPALFSVVRAKWRLGHKHHVTSCSLFLDNVVAVWDVRRPYIPFASFTEHSDDVTDFLWLNENVLISCSKDGKLVQQLMTKAQRPSEKATPVGLSFCPDGGVALACSDSIGYRNKATQSSMQYGTSRNPMMFRRPEVDPYQQAFLQHTSSLKEHKDTKNNPELRAFVQCATDYLLSGRPLHELCDHNYKVASGQGRHDVASHG</sequence>
<comment type="similarity">
    <text evidence="1">Belongs to the WD repeat WDR24 family.</text>
</comment>
<name>A0AA35T4R3_GEOBA</name>
<comment type="caution">
    <text evidence="6">The sequence shown here is derived from an EMBL/GenBank/DDBJ whole genome shotgun (WGS) entry which is preliminary data.</text>
</comment>
<evidence type="ECO:0000256" key="3">
    <source>
        <dbReference type="ARBA" id="ARBA00022737"/>
    </source>
</evidence>
<dbReference type="GO" id="GO:0016239">
    <property type="term" value="P:positive regulation of macroautophagy"/>
    <property type="evidence" value="ECO:0007669"/>
    <property type="project" value="TreeGrafter"/>
</dbReference>
<dbReference type="Proteomes" id="UP001174909">
    <property type="component" value="Unassembled WGS sequence"/>
</dbReference>
<dbReference type="Pfam" id="PF00400">
    <property type="entry name" value="WD40"/>
    <property type="match status" value="2"/>
</dbReference>